<dbReference type="GO" id="GO:0031087">
    <property type="term" value="P:deadenylation-independent decapping of nuclear-transcribed mRNA"/>
    <property type="evidence" value="ECO:0007669"/>
    <property type="project" value="TreeGrafter"/>
</dbReference>
<dbReference type="PANTHER" id="PTHR16290:SF0">
    <property type="entry name" value="DECAPPING PROTEIN 1, ISOFORM A"/>
    <property type="match status" value="1"/>
</dbReference>
<accession>A0AA39R3K4</accession>
<evidence type="ECO:0000313" key="6">
    <source>
        <dbReference type="EMBL" id="KAK0512974.1"/>
    </source>
</evidence>
<evidence type="ECO:0000256" key="4">
    <source>
        <dbReference type="ARBA" id="ARBA00022664"/>
    </source>
</evidence>
<keyword evidence="4" id="KW-0507">mRNA processing</keyword>
<evidence type="ECO:0000256" key="1">
    <source>
        <dbReference type="ARBA" id="ARBA00004496"/>
    </source>
</evidence>
<dbReference type="SUPFAM" id="SSF50729">
    <property type="entry name" value="PH domain-like"/>
    <property type="match status" value="1"/>
</dbReference>
<evidence type="ECO:0000313" key="7">
    <source>
        <dbReference type="Proteomes" id="UP001166286"/>
    </source>
</evidence>
<reference evidence="6" key="1">
    <citation type="submission" date="2023-03" db="EMBL/GenBank/DDBJ databases">
        <title>Complete genome of Cladonia borealis.</title>
        <authorList>
            <person name="Park H."/>
        </authorList>
    </citation>
    <scope>NUCLEOTIDE SEQUENCE</scope>
    <source>
        <strain evidence="6">ANT050790</strain>
    </source>
</reference>
<dbReference type="GO" id="GO:0000932">
    <property type="term" value="C:P-body"/>
    <property type="evidence" value="ECO:0007669"/>
    <property type="project" value="TreeGrafter"/>
</dbReference>
<dbReference type="Gene3D" id="2.30.29.30">
    <property type="entry name" value="Pleckstrin-homology domain (PH domain)/Phosphotyrosine-binding domain (PTB)"/>
    <property type="match status" value="1"/>
</dbReference>
<evidence type="ECO:0000256" key="2">
    <source>
        <dbReference type="ARBA" id="ARBA00008778"/>
    </source>
</evidence>
<comment type="subcellular location">
    <subcellularLocation>
        <location evidence="1">Cytoplasm</location>
    </subcellularLocation>
</comment>
<dbReference type="CDD" id="cd13182">
    <property type="entry name" value="EVH1-like_Dcp1"/>
    <property type="match status" value="1"/>
</dbReference>
<name>A0AA39R3K4_9LECA</name>
<feature type="region of interest" description="Disordered" evidence="5">
    <location>
        <begin position="190"/>
        <end position="209"/>
    </location>
</feature>
<evidence type="ECO:0000256" key="3">
    <source>
        <dbReference type="ARBA" id="ARBA00022490"/>
    </source>
</evidence>
<dbReference type="PANTHER" id="PTHR16290">
    <property type="entry name" value="TRANSCRIPTION FACTOR SMIF DECAPPING ENZYME DCP1"/>
    <property type="match status" value="1"/>
</dbReference>
<sequence length="251" mass="27873">MMTTIPQIHHYHPSDSDAPTVTLDFFSPDPNNLNNTLPPPPPNTRSDTELNISVLQRHLPSTQAIERIAPYAVVYLFSIEREGWEKSGVEGSLFIVRTYEEGREGYAVVVLNRRGLDNFVFTLKREDQVDVTEEYIILQEAGNEREGEQKAYGLWVFQEAEGSTKGTRAEIGELITELARRTEGVQQGFDGVQQGQHGQHGVENGNGPASPDLMALLRQPRTQAVPVVQQAESGQGQNVLDMLRKAGANVH</sequence>
<dbReference type="GO" id="GO:0000290">
    <property type="term" value="P:deadenylation-dependent decapping of nuclear-transcribed mRNA"/>
    <property type="evidence" value="ECO:0007669"/>
    <property type="project" value="InterPro"/>
</dbReference>
<dbReference type="AlphaFoldDB" id="A0AA39R3K4"/>
<dbReference type="GO" id="GO:0006397">
    <property type="term" value="P:mRNA processing"/>
    <property type="evidence" value="ECO:0007669"/>
    <property type="project" value="UniProtKB-KW"/>
</dbReference>
<dbReference type="GO" id="GO:0008047">
    <property type="term" value="F:enzyme activator activity"/>
    <property type="evidence" value="ECO:0007669"/>
    <property type="project" value="InterPro"/>
</dbReference>
<feature type="region of interest" description="Disordered" evidence="5">
    <location>
        <begin position="1"/>
        <end position="46"/>
    </location>
</feature>
<dbReference type="Pfam" id="PF06058">
    <property type="entry name" value="DCP1"/>
    <property type="match status" value="1"/>
</dbReference>
<proteinExistence type="inferred from homology"/>
<comment type="caution">
    <text evidence="6">The sequence shown here is derived from an EMBL/GenBank/DDBJ whole genome shotgun (WGS) entry which is preliminary data.</text>
</comment>
<organism evidence="6 7">
    <name type="scientific">Cladonia borealis</name>
    <dbReference type="NCBI Taxonomy" id="184061"/>
    <lineage>
        <taxon>Eukaryota</taxon>
        <taxon>Fungi</taxon>
        <taxon>Dikarya</taxon>
        <taxon>Ascomycota</taxon>
        <taxon>Pezizomycotina</taxon>
        <taxon>Lecanoromycetes</taxon>
        <taxon>OSLEUM clade</taxon>
        <taxon>Lecanoromycetidae</taxon>
        <taxon>Lecanorales</taxon>
        <taxon>Lecanorineae</taxon>
        <taxon>Cladoniaceae</taxon>
        <taxon>Cladonia</taxon>
    </lineage>
</organism>
<evidence type="ECO:0000256" key="5">
    <source>
        <dbReference type="SAM" id="MobiDB-lite"/>
    </source>
</evidence>
<dbReference type="InterPro" id="IPR010334">
    <property type="entry name" value="Dcp1"/>
</dbReference>
<dbReference type="Proteomes" id="UP001166286">
    <property type="component" value="Unassembled WGS sequence"/>
</dbReference>
<evidence type="ECO:0008006" key="8">
    <source>
        <dbReference type="Google" id="ProtNLM"/>
    </source>
</evidence>
<protein>
    <recommendedName>
        <fullName evidence="8">PH domain-like protein</fullName>
    </recommendedName>
</protein>
<feature type="compositionally biased region" description="Low complexity" evidence="5">
    <location>
        <begin position="190"/>
        <end position="207"/>
    </location>
</feature>
<keyword evidence="3" id="KW-0963">Cytoplasm</keyword>
<dbReference type="EMBL" id="JAFEKC020000009">
    <property type="protein sequence ID" value="KAK0512974.1"/>
    <property type="molecule type" value="Genomic_DNA"/>
</dbReference>
<keyword evidence="7" id="KW-1185">Reference proteome</keyword>
<comment type="similarity">
    <text evidence="2">Belongs to the DCP1 family.</text>
</comment>
<gene>
    <name evidence="6" type="ORF">JMJ35_004991</name>
</gene>
<dbReference type="InterPro" id="IPR011993">
    <property type="entry name" value="PH-like_dom_sf"/>
</dbReference>
<dbReference type="GO" id="GO:0003729">
    <property type="term" value="F:mRNA binding"/>
    <property type="evidence" value="ECO:0007669"/>
    <property type="project" value="TreeGrafter"/>
</dbReference>